<name>A0A5N1JLX6_9BACT</name>
<gene>
    <name evidence="2" type="ORF">F0P93_07195</name>
</gene>
<reference evidence="2 3" key="1">
    <citation type="submission" date="2019-09" db="EMBL/GenBank/DDBJ databases">
        <title>Genome Sequence of Larkinella sp MA1.</title>
        <authorList>
            <person name="Srinivasan S."/>
        </authorList>
    </citation>
    <scope>NUCLEOTIDE SEQUENCE [LARGE SCALE GENOMIC DNA]</scope>
    <source>
        <strain evidence="2 3">MA1</strain>
    </source>
</reference>
<protein>
    <recommendedName>
        <fullName evidence="1">SGNH hydrolase-type esterase domain-containing protein</fullName>
    </recommendedName>
</protein>
<dbReference type="Gene3D" id="3.40.50.1110">
    <property type="entry name" value="SGNH hydrolase"/>
    <property type="match status" value="1"/>
</dbReference>
<dbReference type="AlphaFoldDB" id="A0A5N1JLX6"/>
<organism evidence="2 3">
    <name type="scientific">Larkinella humicola</name>
    <dbReference type="NCBI Taxonomy" id="2607654"/>
    <lineage>
        <taxon>Bacteria</taxon>
        <taxon>Pseudomonadati</taxon>
        <taxon>Bacteroidota</taxon>
        <taxon>Cytophagia</taxon>
        <taxon>Cytophagales</taxon>
        <taxon>Spirosomataceae</taxon>
        <taxon>Larkinella</taxon>
    </lineage>
</organism>
<dbReference type="GO" id="GO:0004622">
    <property type="term" value="F:phosphatidylcholine lysophospholipase activity"/>
    <property type="evidence" value="ECO:0007669"/>
    <property type="project" value="TreeGrafter"/>
</dbReference>
<dbReference type="InterPro" id="IPR013830">
    <property type="entry name" value="SGNH_hydro"/>
</dbReference>
<dbReference type="PANTHER" id="PTHR30383">
    <property type="entry name" value="THIOESTERASE 1/PROTEASE 1/LYSOPHOSPHOLIPASE L1"/>
    <property type="match status" value="1"/>
</dbReference>
<dbReference type="Proteomes" id="UP000326344">
    <property type="component" value="Unassembled WGS sequence"/>
</dbReference>
<dbReference type="PANTHER" id="PTHR30383:SF5">
    <property type="entry name" value="SGNH HYDROLASE-TYPE ESTERASE DOMAIN-CONTAINING PROTEIN"/>
    <property type="match status" value="1"/>
</dbReference>
<evidence type="ECO:0000313" key="2">
    <source>
        <dbReference type="EMBL" id="KAA9357510.1"/>
    </source>
</evidence>
<dbReference type="InterPro" id="IPR036514">
    <property type="entry name" value="SGNH_hydro_sf"/>
</dbReference>
<dbReference type="InterPro" id="IPR051532">
    <property type="entry name" value="Ester_Hydrolysis_Enzymes"/>
</dbReference>
<dbReference type="SUPFAM" id="SSF52266">
    <property type="entry name" value="SGNH hydrolase"/>
    <property type="match status" value="1"/>
</dbReference>
<evidence type="ECO:0000313" key="3">
    <source>
        <dbReference type="Proteomes" id="UP000326344"/>
    </source>
</evidence>
<proteinExistence type="predicted"/>
<comment type="caution">
    <text evidence="2">The sequence shown here is derived from an EMBL/GenBank/DDBJ whole genome shotgun (WGS) entry which is preliminary data.</text>
</comment>
<keyword evidence="3" id="KW-1185">Reference proteome</keyword>
<evidence type="ECO:0000259" key="1">
    <source>
        <dbReference type="Pfam" id="PF13472"/>
    </source>
</evidence>
<sequence length="271" mass="29458">MIPTRRFSAGATGWTSKGRGRYSKVMMRSVEACLISLVLFLSTPVSARLTDHPAFQSHSPQSQQDTTAKVITILGFGDSITQGGADFVSYLFPLQKKLGKAGYSVQFIGPKASTTPTDTVYNAGYGGKNAEFLAASADSLYSRFPADIVLLHTGHNHFDTENPVAGIITAQKSIIAQLTAINPRVVILVAQVISSGKLPKYSYIPALNEQIGVMVKEVNSRHVMLVNQEKGWDWQTDAIADKVHPNAQGAEKIAQTWFDALKRVLPRPKKG</sequence>
<accession>A0A5N1JLX6</accession>
<feature type="domain" description="SGNH hydrolase-type esterase" evidence="1">
    <location>
        <begin position="76"/>
        <end position="251"/>
    </location>
</feature>
<dbReference type="EMBL" id="VTWS01000001">
    <property type="protein sequence ID" value="KAA9357510.1"/>
    <property type="molecule type" value="Genomic_DNA"/>
</dbReference>
<dbReference type="Pfam" id="PF13472">
    <property type="entry name" value="Lipase_GDSL_2"/>
    <property type="match status" value="1"/>
</dbReference>